<evidence type="ECO:0000313" key="3">
    <source>
        <dbReference type="EMBL" id="CUU42190.1"/>
    </source>
</evidence>
<dbReference type="PATRIC" id="fig|1079.6.peg.1815"/>
<dbReference type="SUPFAM" id="SSF103501">
    <property type="entry name" value="Respiratory nitrate reductase 1 gamma chain"/>
    <property type="match status" value="1"/>
</dbReference>
<dbReference type="NCBIfam" id="TIGR02484">
    <property type="entry name" value="CitB"/>
    <property type="match status" value="1"/>
</dbReference>
<feature type="transmembrane region" description="Helical" evidence="1">
    <location>
        <begin position="143"/>
        <end position="169"/>
    </location>
</feature>
<dbReference type="EMBL" id="AP014854">
    <property type="protein sequence ID" value="BAS00585.1"/>
    <property type="molecule type" value="Genomic_DNA"/>
</dbReference>
<proteinExistence type="predicted"/>
<feature type="transmembrane region" description="Helical" evidence="1">
    <location>
        <begin position="318"/>
        <end position="338"/>
    </location>
</feature>
<keyword evidence="1" id="KW-0472">Membrane</keyword>
<organism evidence="3 4">
    <name type="scientific">Blastochloris viridis</name>
    <name type="common">Rhodopseudomonas viridis</name>
    <dbReference type="NCBI Taxonomy" id="1079"/>
    <lineage>
        <taxon>Bacteria</taxon>
        <taxon>Pseudomonadati</taxon>
        <taxon>Pseudomonadota</taxon>
        <taxon>Alphaproteobacteria</taxon>
        <taxon>Hyphomicrobiales</taxon>
        <taxon>Blastochloridaceae</taxon>
        <taxon>Blastochloris</taxon>
    </lineage>
</organism>
<feature type="transmembrane region" description="Helical" evidence="1">
    <location>
        <begin position="220"/>
        <end position="239"/>
    </location>
</feature>
<accession>A0A0H5BHG1</accession>
<sequence length="371" mass="38684">MSDPDDEARRILRICQACMYCEGFCATFPALGRLRELPDGDLDYLANLCHGCRDCYFACQYAPPHVFDVNVPRTLARVRQQSYARHAWPRRLGAAFAANGRRVALAVAAVVALALAATVLSVPGEALFAAHRGEGAFYRVIPWAVMAGAAAAALAWAVVALCLATLAFWRAIRIPASVPATVAALPRALSDIVTLRNLGGAGCAVAEGAAPQRRRLLHQIMVLGLGLCVVATLAAGFYGHVLGREAPYPLLSLPVLAGLCGGVLLTVGAGGLLAVKRQADSAPLAPETSGGEVVALALLAAVGVSGLVVLALRDTAAMALVLAFHLGLVVGLFAALPFSKLIHAPFRAAALLRAAIEQRAADAAARPQRER</sequence>
<feature type="transmembrane region" description="Helical" evidence="1">
    <location>
        <begin position="251"/>
        <end position="273"/>
    </location>
</feature>
<reference evidence="4" key="3">
    <citation type="journal article" date="2016" name="Genome Announc.">
        <title>Revised genome sequence of the purple photosynthetic bacterium Blastochloris viridis.</title>
        <authorList>
            <person name="Liu L.N."/>
            <person name="Faulkner M."/>
            <person name="Liu X."/>
            <person name="Huang F."/>
            <person name="Darby A.C."/>
            <person name="Hall N."/>
        </authorList>
    </citation>
    <scope>NUCLEOTIDE SEQUENCE [LARGE SCALE GENOMIC DNA]</scope>
    <source>
        <strain evidence="4">ATCC 19567 / DSM 133 / F</strain>
    </source>
</reference>
<keyword evidence="1" id="KW-0812">Transmembrane</keyword>
<gene>
    <name evidence="2" type="ORF">BV133_2991</name>
    <name evidence="3" type="ORF">BVIRIDIS_11980</name>
</gene>
<evidence type="ECO:0000313" key="4">
    <source>
        <dbReference type="Proteomes" id="UP000065734"/>
    </source>
</evidence>
<evidence type="ECO:0000256" key="1">
    <source>
        <dbReference type="SAM" id="Phobius"/>
    </source>
</evidence>
<dbReference type="Gene3D" id="1.20.950.20">
    <property type="entry name" value="Transmembrane di-heme cytochromes, Chain C"/>
    <property type="match status" value="1"/>
</dbReference>
<dbReference type="InterPro" id="IPR012830">
    <property type="entry name" value="Citrate_utilization_prot_B"/>
</dbReference>
<keyword evidence="1" id="KW-1133">Transmembrane helix</keyword>
<dbReference type="OrthoDB" id="9765258at2"/>
<reference evidence="3" key="2">
    <citation type="submission" date="2015-11" db="EMBL/GenBank/DDBJ databases">
        <authorList>
            <person name="Zhang Y."/>
            <person name="Guo Z."/>
        </authorList>
    </citation>
    <scope>NUCLEOTIDE SEQUENCE</scope>
    <source>
        <strain evidence="3">1</strain>
    </source>
</reference>
<protein>
    <submittedName>
        <fullName evidence="2">TcuB protein</fullName>
    </submittedName>
    <submittedName>
        <fullName evidence="3">Tricarballylate utilization protein B</fullName>
    </submittedName>
</protein>
<dbReference type="AlphaFoldDB" id="A0A0H5BHG1"/>
<dbReference type="EMBL" id="LN907867">
    <property type="protein sequence ID" value="CUU42190.1"/>
    <property type="molecule type" value="Genomic_DNA"/>
</dbReference>
<reference evidence="2" key="1">
    <citation type="journal article" date="2015" name="Genome Announc.">
        <title>Complete Genome Sequence of the Bacteriochlorophyll b-Producing Photosynthetic Bacterium Blastochloris viridis.</title>
        <authorList>
            <person name="Tsukatani Y."/>
            <person name="Hirose Y."/>
            <person name="Harada J."/>
            <person name="Misawa N."/>
            <person name="Mori K."/>
            <person name="Inoue K."/>
            <person name="Tamiaki H."/>
        </authorList>
    </citation>
    <scope>NUCLEOTIDE SEQUENCE [LARGE SCALE GENOMIC DNA]</scope>
    <source>
        <strain evidence="2">DSM 133</strain>
    </source>
</reference>
<keyword evidence="4" id="KW-1185">Reference proteome</keyword>
<dbReference type="RefSeq" id="WP_055037298.1">
    <property type="nucleotide sequence ID" value="NZ_AP014854.2"/>
</dbReference>
<dbReference type="InterPro" id="IPR036197">
    <property type="entry name" value="NarG-like_sf"/>
</dbReference>
<dbReference type="Proteomes" id="UP000065734">
    <property type="component" value="Chromosome I"/>
</dbReference>
<dbReference type="STRING" id="1079.BVIR_1753"/>
<feature type="transmembrane region" description="Helical" evidence="1">
    <location>
        <begin position="293"/>
        <end position="312"/>
    </location>
</feature>
<dbReference type="KEGG" id="bvr:BVIR_1753"/>
<evidence type="ECO:0000313" key="2">
    <source>
        <dbReference type="EMBL" id="BAS00585.1"/>
    </source>
</evidence>
<name>A0A0H5BHG1_BLAVI</name>
<feature type="transmembrane region" description="Helical" evidence="1">
    <location>
        <begin position="103"/>
        <end position="123"/>
    </location>
</feature>